<dbReference type="Proteomes" id="UP000798808">
    <property type="component" value="Unassembled WGS sequence"/>
</dbReference>
<accession>A0ABW9RL26</accession>
<dbReference type="InterPro" id="IPR032675">
    <property type="entry name" value="LRR_dom_sf"/>
</dbReference>
<keyword evidence="2" id="KW-0677">Repeat</keyword>
<reference evidence="4 5" key="1">
    <citation type="submission" date="2019-02" db="EMBL/GenBank/DDBJ databases">
        <authorList>
            <person name="Goldberg S.R."/>
            <person name="Haltli B.A."/>
            <person name="Correa H."/>
            <person name="Russell K.G."/>
        </authorList>
    </citation>
    <scope>NUCLEOTIDE SEQUENCE [LARGE SCALE GENOMIC DNA]</scope>
    <source>
        <strain evidence="4 5">JCM 16186</strain>
    </source>
</reference>
<evidence type="ECO:0000256" key="2">
    <source>
        <dbReference type="ARBA" id="ARBA00022737"/>
    </source>
</evidence>
<gene>
    <name evidence="4" type="ORF">E1163_07585</name>
</gene>
<dbReference type="PANTHER" id="PTHR46652">
    <property type="entry name" value="LEUCINE-RICH REPEAT AND IQ DOMAIN-CONTAINING PROTEIN 1-RELATED"/>
    <property type="match status" value="1"/>
</dbReference>
<keyword evidence="5" id="KW-1185">Reference proteome</keyword>
<organism evidence="4 5">
    <name type="scientific">Fulvivirga kasyanovii</name>
    <dbReference type="NCBI Taxonomy" id="396812"/>
    <lineage>
        <taxon>Bacteria</taxon>
        <taxon>Pseudomonadati</taxon>
        <taxon>Bacteroidota</taxon>
        <taxon>Cytophagia</taxon>
        <taxon>Cytophagales</taxon>
        <taxon>Fulvivirgaceae</taxon>
        <taxon>Fulvivirga</taxon>
    </lineage>
</organism>
<feature type="chain" id="PRO_5047032480" evidence="3">
    <location>
        <begin position="25"/>
        <end position="676"/>
    </location>
</feature>
<comment type="caution">
    <text evidence="4">The sequence shown here is derived from an EMBL/GenBank/DDBJ whole genome shotgun (WGS) entry which is preliminary data.</text>
</comment>
<evidence type="ECO:0000313" key="4">
    <source>
        <dbReference type="EMBL" id="MTI24797.1"/>
    </source>
</evidence>
<evidence type="ECO:0000313" key="5">
    <source>
        <dbReference type="Proteomes" id="UP000798808"/>
    </source>
</evidence>
<proteinExistence type="predicted"/>
<dbReference type="PROSITE" id="PS51450">
    <property type="entry name" value="LRR"/>
    <property type="match status" value="1"/>
</dbReference>
<dbReference type="Gene3D" id="3.80.10.10">
    <property type="entry name" value="Ribonuclease Inhibitor"/>
    <property type="match status" value="3"/>
</dbReference>
<keyword evidence="3" id="KW-0732">Signal</keyword>
<evidence type="ECO:0000256" key="1">
    <source>
        <dbReference type="ARBA" id="ARBA00022614"/>
    </source>
</evidence>
<sequence>MRFGALRIFMIAMLIGNCLTSANAQSDEEKAKVSELIKFLEFTLNTLGDPEVAVGDKKTITDQSYLKIFEDKNVQIEDDLSERKVSINKNVQSYLQDVDILFKDVKFQFDISKIEKHKTSAQKDYFKVTFKRTITGTAADDKKLENASVRYAEINYDPAKQVYKVASIYSSGIRDMKTFQAWWDDLNFEWKVVFQRAVGSTVTPSESYKVMGIKEIDISYNKYITDLKPLAKLTALEILNFSSTAVADISVLSQLANLREVYMSNTGIQTLEPLKALENLEVVYFENTAVKSLAPITPLKSLKKVVCINTPIDFAEIQKFEGSNQSCKVLYESADLMNWWNNLPLVWKESFKEQFNITSTPPTGEDLARIKSAEKIDIEGKYNIYSLEPIADLTNVKSLNLKKSGVTSLEPLKKWSSLERLDLSDTHVDSLGPVNNLSLKLLVADYSKVSKEELALYENKHPSTTVIYKTMDFTIWWIKLSEEWRGIFGKAIGYTGPLDKLPLKNLYQILELKKLVIPEGSEIENITPLASLKNLRELKVSKVMKISDLSPLSNLAKLESLDCSYNPVVDLTPLIGLKNLKKLNIEYTRVSDLDPIGEITSLESLHVSGTKINNINAVRRLSNLNEISLQNTSVSNLSPLFTLIHLAKVSCYNTKLSQKDVTSFKNTKPSCEITFY</sequence>
<dbReference type="PANTHER" id="PTHR46652:SF3">
    <property type="entry name" value="LEUCINE-RICH REPEAT-CONTAINING PROTEIN 9"/>
    <property type="match status" value="1"/>
</dbReference>
<dbReference type="SUPFAM" id="SSF52058">
    <property type="entry name" value="L domain-like"/>
    <property type="match status" value="2"/>
</dbReference>
<dbReference type="EMBL" id="SMLW01000454">
    <property type="protein sequence ID" value="MTI24797.1"/>
    <property type="molecule type" value="Genomic_DNA"/>
</dbReference>
<dbReference type="RefSeq" id="WP_155170838.1">
    <property type="nucleotide sequence ID" value="NZ_BAAAFL010000016.1"/>
</dbReference>
<dbReference type="InterPro" id="IPR001611">
    <property type="entry name" value="Leu-rich_rpt"/>
</dbReference>
<keyword evidence="1" id="KW-0433">Leucine-rich repeat</keyword>
<feature type="signal peptide" evidence="3">
    <location>
        <begin position="1"/>
        <end position="24"/>
    </location>
</feature>
<evidence type="ECO:0000256" key="3">
    <source>
        <dbReference type="SAM" id="SignalP"/>
    </source>
</evidence>
<name>A0ABW9RL26_9BACT</name>
<protein>
    <submittedName>
        <fullName evidence="4">Leucine-rich repeat domain-containing protein</fullName>
    </submittedName>
</protein>
<dbReference type="InterPro" id="IPR050836">
    <property type="entry name" value="SDS22/Internalin_LRR"/>
</dbReference>